<sequence length="557" mass="61170">MNDQIAPSDRESMEVDVVIVGAGPAGLATACRLMQLSSENEHTLSVVVLEKGSEVGSHILSGAVIETTALDELFPDWPSMGVPLQTPVSRDEIYFYTNAQKALRWPNSFAPLPMHNHGNYIGSLGRLSRWLGEQAENLGVEIYPGFSAGEVLIDKENRVVGVATGDMGIAADGTRKNTFEPGMELRAKYTVFAEGSRGHLGKEMIHKYRLDENMTPQHFGIGLKELWEIDGAKHQPGLVVHGAGWPLSESKASGGSFLYHFEDQLVTLGLIVDLSYTNPHLSPFDELQRYKTHPSIKQFLKGGKRIGYGARAITKGGINSLPKMSMPGALLIGCDAGTLNFSKIKGTHTAMKSGMVAAETLFEALRNDDPGGRDLTEYHSAFQNSWAYSELYTSRNFGPALHRFGTYLGGAFNFIDQNWFRGRLPFTLKDRSEDHANLSQVGKSKPIDYPKPDGELTFDKNSSVFLTNTHHEEDQPAHLRLSDPSLPLTTNLPRWGEPAQLYCPAGVYEIVEDSAGQRFQINAQNCIHCKTCDIKDPSQNITWVTPEGGGGPNYAAM</sequence>
<feature type="domain" description="4Fe-4S ferredoxin-type" evidence="15">
    <location>
        <begin position="517"/>
        <end position="546"/>
    </location>
</feature>
<proteinExistence type="predicted"/>
<dbReference type="InterPro" id="IPR007859">
    <property type="entry name" value="ETF-QO/FixX_C"/>
</dbReference>
<dbReference type="Gene3D" id="3.50.50.60">
    <property type="entry name" value="FAD/NAD(P)-binding domain"/>
    <property type="match status" value="1"/>
</dbReference>
<dbReference type="PRINTS" id="PR00420">
    <property type="entry name" value="RNGMNOXGNASE"/>
</dbReference>
<reference evidence="16" key="1">
    <citation type="submission" date="2010-01" db="EMBL/GenBank/DDBJ databases">
        <title>Genome fragments of uncultured bacteria from the North Pacific subtropical Gyre.</title>
        <authorList>
            <person name="Pham V.D."/>
            <person name="Delong E.F."/>
        </authorList>
    </citation>
    <scope>NUCLEOTIDE SEQUENCE</scope>
</reference>
<comment type="catalytic activity">
    <reaction evidence="13 14">
        <text>a ubiquinone + reduced [electron-transfer flavoprotein] = a ubiquinol + oxidized [electron-transfer flavoprotein] + H(+)</text>
        <dbReference type="Rhea" id="RHEA:24052"/>
        <dbReference type="Rhea" id="RHEA-COMP:9565"/>
        <dbReference type="Rhea" id="RHEA-COMP:9566"/>
        <dbReference type="Rhea" id="RHEA-COMP:10685"/>
        <dbReference type="Rhea" id="RHEA-COMP:10686"/>
        <dbReference type="ChEBI" id="CHEBI:15378"/>
        <dbReference type="ChEBI" id="CHEBI:16389"/>
        <dbReference type="ChEBI" id="CHEBI:17976"/>
        <dbReference type="ChEBI" id="CHEBI:57692"/>
        <dbReference type="ChEBI" id="CHEBI:58307"/>
        <dbReference type="EC" id="1.5.5.1"/>
    </reaction>
</comment>
<keyword evidence="12 14" id="KW-0830">Ubiquinone</keyword>
<dbReference type="PROSITE" id="PS51379">
    <property type="entry name" value="4FE4S_FER_2"/>
    <property type="match status" value="1"/>
</dbReference>
<evidence type="ECO:0000259" key="15">
    <source>
        <dbReference type="PROSITE" id="PS51379"/>
    </source>
</evidence>
<evidence type="ECO:0000256" key="4">
    <source>
        <dbReference type="ARBA" id="ARBA00022485"/>
    </source>
</evidence>
<evidence type="ECO:0000256" key="14">
    <source>
        <dbReference type="RuleBase" id="RU366068"/>
    </source>
</evidence>
<dbReference type="SUPFAM" id="SSF54373">
    <property type="entry name" value="FAD-linked reductases, C-terminal domain"/>
    <property type="match status" value="1"/>
</dbReference>
<dbReference type="GO" id="GO:0046872">
    <property type="term" value="F:metal ion binding"/>
    <property type="evidence" value="ECO:0007669"/>
    <property type="project" value="UniProtKB-KW"/>
</dbReference>
<comment type="function">
    <text evidence="2 14">Accepts electrons from ETF and reduces ubiquinone.</text>
</comment>
<evidence type="ECO:0000256" key="12">
    <source>
        <dbReference type="ARBA" id="ARBA00023075"/>
    </source>
</evidence>
<dbReference type="EMBL" id="GU568014">
    <property type="protein sequence ID" value="ADI23439.1"/>
    <property type="molecule type" value="Genomic_DNA"/>
</dbReference>
<keyword evidence="7 14" id="KW-0274">FAD</keyword>
<protein>
    <recommendedName>
        <fullName evidence="14">Electron transfer flavoprotein-ubiquinone oxidoreductase</fullName>
        <shortName evidence="14">ETF-QO</shortName>
        <ecNumber evidence="14">1.5.5.1</ecNumber>
    </recommendedName>
</protein>
<dbReference type="Gene3D" id="3.30.9.90">
    <property type="match status" value="1"/>
</dbReference>
<dbReference type="SUPFAM" id="SSF54862">
    <property type="entry name" value="4Fe-4S ferredoxins"/>
    <property type="match status" value="1"/>
</dbReference>
<dbReference type="Gene3D" id="3.30.70.20">
    <property type="match status" value="1"/>
</dbReference>
<dbReference type="Pfam" id="PF05187">
    <property type="entry name" value="Fer4_ETF_QO"/>
    <property type="match status" value="1"/>
</dbReference>
<dbReference type="InterPro" id="IPR036188">
    <property type="entry name" value="FAD/NAD-bd_sf"/>
</dbReference>
<evidence type="ECO:0000256" key="6">
    <source>
        <dbReference type="ARBA" id="ARBA00022723"/>
    </source>
</evidence>
<evidence type="ECO:0000256" key="1">
    <source>
        <dbReference type="ARBA" id="ARBA00001974"/>
    </source>
</evidence>
<accession>E7C7L5</accession>
<keyword evidence="10 14" id="KW-0408">Iron</keyword>
<keyword evidence="9 14" id="KW-0560">Oxidoreductase</keyword>
<dbReference type="GO" id="GO:0051539">
    <property type="term" value="F:4 iron, 4 sulfur cluster binding"/>
    <property type="evidence" value="ECO:0007669"/>
    <property type="project" value="UniProtKB-UniRule"/>
</dbReference>
<dbReference type="GO" id="GO:0004174">
    <property type="term" value="F:electron-transferring-flavoprotein dehydrogenase activity"/>
    <property type="evidence" value="ECO:0007669"/>
    <property type="project" value="UniProtKB-UniRule"/>
</dbReference>
<keyword evidence="3 14" id="KW-0813">Transport</keyword>
<dbReference type="InterPro" id="IPR040156">
    <property type="entry name" value="ETF-QO"/>
</dbReference>
<dbReference type="AlphaFoldDB" id="E7C7L5"/>
<evidence type="ECO:0000256" key="11">
    <source>
        <dbReference type="ARBA" id="ARBA00023014"/>
    </source>
</evidence>
<evidence type="ECO:0000256" key="7">
    <source>
        <dbReference type="ARBA" id="ARBA00022827"/>
    </source>
</evidence>
<keyword evidence="11 14" id="KW-0411">Iron-sulfur</keyword>
<evidence type="ECO:0000256" key="5">
    <source>
        <dbReference type="ARBA" id="ARBA00022630"/>
    </source>
</evidence>
<keyword evidence="5 14" id="KW-0285">Flavoprotein</keyword>
<keyword evidence="6 14" id="KW-0479">Metal-binding</keyword>
<dbReference type="PANTHER" id="PTHR10617:SF107">
    <property type="entry name" value="ELECTRON TRANSFER FLAVOPROTEIN-UBIQUINONE OXIDOREDUCTASE, MITOCHONDRIAL"/>
    <property type="match status" value="1"/>
</dbReference>
<dbReference type="PANTHER" id="PTHR10617">
    <property type="entry name" value="ELECTRON TRANSFER FLAVOPROTEIN-UBIQUINONE OXIDOREDUCTASE"/>
    <property type="match status" value="1"/>
</dbReference>
<organism evidence="16">
    <name type="scientific">uncultured gamma proteobacterium HF0770_33G18</name>
    <dbReference type="NCBI Taxonomy" id="723579"/>
    <lineage>
        <taxon>Bacteria</taxon>
        <taxon>Pseudomonadati</taxon>
        <taxon>Pseudomonadota</taxon>
        <taxon>Gammaproteobacteria</taxon>
        <taxon>environmental samples</taxon>
    </lineage>
</organism>
<evidence type="ECO:0000256" key="8">
    <source>
        <dbReference type="ARBA" id="ARBA00022982"/>
    </source>
</evidence>
<dbReference type="SUPFAM" id="SSF51905">
    <property type="entry name" value="FAD/NAD(P)-binding domain"/>
    <property type="match status" value="1"/>
</dbReference>
<keyword evidence="8 14" id="KW-0249">Electron transport</keyword>
<evidence type="ECO:0000256" key="2">
    <source>
        <dbReference type="ARBA" id="ARBA00002819"/>
    </source>
</evidence>
<dbReference type="FunFam" id="3.30.70.20:FF:000012">
    <property type="entry name" value="Electron transfer flavoprotein-ubiquinone oxidoreductase, mitochondrial"/>
    <property type="match status" value="1"/>
</dbReference>
<comment type="cofactor">
    <cofactor evidence="1 14">
        <name>FAD</name>
        <dbReference type="ChEBI" id="CHEBI:57692"/>
    </cofactor>
</comment>
<evidence type="ECO:0000256" key="13">
    <source>
        <dbReference type="ARBA" id="ARBA00052682"/>
    </source>
</evidence>
<evidence type="ECO:0000256" key="3">
    <source>
        <dbReference type="ARBA" id="ARBA00022448"/>
    </source>
</evidence>
<name>E7C7L5_9GAMM</name>
<dbReference type="Pfam" id="PF13450">
    <property type="entry name" value="NAD_binding_8"/>
    <property type="match status" value="1"/>
</dbReference>
<dbReference type="EC" id="1.5.5.1" evidence="14"/>
<evidence type="ECO:0000313" key="16">
    <source>
        <dbReference type="EMBL" id="ADI23439.1"/>
    </source>
</evidence>
<evidence type="ECO:0000256" key="9">
    <source>
        <dbReference type="ARBA" id="ARBA00023002"/>
    </source>
</evidence>
<dbReference type="Pfam" id="PF21162">
    <property type="entry name" value="ETFQO_UQ-bd"/>
    <property type="match status" value="1"/>
</dbReference>
<comment type="cofactor">
    <cofactor evidence="14">
        <name>[4Fe-4S] cluster</name>
        <dbReference type="ChEBI" id="CHEBI:49883"/>
    </cofactor>
    <text evidence="14">Binds 1 [4Fe-4S] cluster.</text>
</comment>
<dbReference type="InterPro" id="IPR049398">
    <property type="entry name" value="ETF-QO/FixC_UQ-bd"/>
</dbReference>
<dbReference type="InterPro" id="IPR017896">
    <property type="entry name" value="4Fe4S_Fe-S-bd"/>
</dbReference>
<keyword evidence="4" id="KW-0004">4Fe-4S</keyword>
<evidence type="ECO:0000256" key="10">
    <source>
        <dbReference type="ARBA" id="ARBA00023004"/>
    </source>
</evidence>